<evidence type="ECO:0000256" key="3">
    <source>
        <dbReference type="ARBA" id="ARBA00012191"/>
    </source>
</evidence>
<comment type="caution">
    <text evidence="14">The sequence shown here is derived from an EMBL/GenBank/DDBJ whole genome shotgun (WGS) entry which is preliminary data.</text>
</comment>
<feature type="transmembrane region" description="Helical" evidence="11">
    <location>
        <begin position="193"/>
        <end position="218"/>
    </location>
</feature>
<dbReference type="Proteomes" id="UP001157418">
    <property type="component" value="Unassembled WGS sequence"/>
</dbReference>
<feature type="transmembrane region" description="Helical" evidence="11">
    <location>
        <begin position="992"/>
        <end position="1012"/>
    </location>
</feature>
<dbReference type="FunFam" id="1.20.1560.10:FF:000003">
    <property type="entry name" value="ABC transporter C family member 10"/>
    <property type="match status" value="1"/>
</dbReference>
<proteinExistence type="inferred from homology"/>
<evidence type="ECO:0000259" key="13">
    <source>
        <dbReference type="PROSITE" id="PS50929"/>
    </source>
</evidence>
<accession>A0AAU9PT53</accession>
<dbReference type="SUPFAM" id="SSF90123">
    <property type="entry name" value="ABC transporter transmembrane region"/>
    <property type="match status" value="2"/>
</dbReference>
<dbReference type="FunFam" id="3.40.50.300:FF:000169">
    <property type="entry name" value="ABC transporter C family member 3"/>
    <property type="match status" value="1"/>
</dbReference>
<dbReference type="InterPro" id="IPR036640">
    <property type="entry name" value="ABC1_TM_sf"/>
</dbReference>
<keyword evidence="6" id="KW-0547">Nucleotide-binding</keyword>
<feature type="transmembrane region" description="Helical" evidence="11">
    <location>
        <begin position="415"/>
        <end position="440"/>
    </location>
</feature>
<dbReference type="InterPro" id="IPR044746">
    <property type="entry name" value="ABCC_6TM_D1"/>
</dbReference>
<dbReference type="CDD" id="cd18579">
    <property type="entry name" value="ABC_6TM_ABCC_D1"/>
    <property type="match status" value="1"/>
</dbReference>
<dbReference type="FunFam" id="3.40.50.300:FF:000508">
    <property type="entry name" value="ABC transporter C family member 5"/>
    <property type="match status" value="1"/>
</dbReference>
<dbReference type="InterPro" id="IPR044726">
    <property type="entry name" value="ABCC_6TM_D2"/>
</dbReference>
<dbReference type="Pfam" id="PF00664">
    <property type="entry name" value="ABC_membrane"/>
    <property type="match status" value="2"/>
</dbReference>
<keyword evidence="15" id="KW-1185">Reference proteome</keyword>
<evidence type="ECO:0000256" key="10">
    <source>
        <dbReference type="ARBA" id="ARBA00034018"/>
    </source>
</evidence>
<dbReference type="EMBL" id="CAKMRJ010005745">
    <property type="protein sequence ID" value="CAH1453623.1"/>
    <property type="molecule type" value="Genomic_DNA"/>
</dbReference>
<feature type="transmembrane region" description="Helical" evidence="11">
    <location>
        <begin position="797"/>
        <end position="817"/>
    </location>
</feature>
<evidence type="ECO:0000313" key="15">
    <source>
        <dbReference type="Proteomes" id="UP001157418"/>
    </source>
</evidence>
<dbReference type="InterPro" id="IPR003593">
    <property type="entry name" value="AAA+_ATPase"/>
</dbReference>
<dbReference type="Pfam" id="PF00005">
    <property type="entry name" value="ABC_tran"/>
    <property type="match status" value="2"/>
</dbReference>
<feature type="transmembrane region" description="Helical" evidence="11">
    <location>
        <begin position="1019"/>
        <end position="1040"/>
    </location>
</feature>
<keyword evidence="4" id="KW-0813">Transport</keyword>
<dbReference type="InterPro" id="IPR011527">
    <property type="entry name" value="ABC1_TM_dom"/>
</dbReference>
<evidence type="ECO:0000313" key="14">
    <source>
        <dbReference type="EMBL" id="CAH1453623.1"/>
    </source>
</evidence>
<dbReference type="PROSITE" id="PS50893">
    <property type="entry name" value="ABC_TRANSPORTER_2"/>
    <property type="match status" value="2"/>
</dbReference>
<dbReference type="Gene3D" id="1.20.1560.10">
    <property type="entry name" value="ABC transporter type 1, transmembrane domain"/>
    <property type="match status" value="2"/>
</dbReference>
<evidence type="ECO:0000259" key="12">
    <source>
        <dbReference type="PROSITE" id="PS50893"/>
    </source>
</evidence>
<dbReference type="PANTHER" id="PTHR24223">
    <property type="entry name" value="ATP-BINDING CASSETTE SUB-FAMILY C"/>
    <property type="match status" value="1"/>
</dbReference>
<evidence type="ECO:0000256" key="8">
    <source>
        <dbReference type="ARBA" id="ARBA00022989"/>
    </source>
</evidence>
<keyword evidence="5 11" id="KW-0812">Transmembrane</keyword>
<evidence type="ECO:0000256" key="9">
    <source>
        <dbReference type="ARBA" id="ARBA00023136"/>
    </source>
</evidence>
<dbReference type="GO" id="GO:0005524">
    <property type="term" value="F:ATP binding"/>
    <property type="evidence" value="ECO:0007669"/>
    <property type="project" value="UniProtKB-KW"/>
</dbReference>
<dbReference type="Gene3D" id="3.40.50.300">
    <property type="entry name" value="P-loop containing nucleotide triphosphate hydrolases"/>
    <property type="match status" value="2"/>
</dbReference>
<keyword evidence="9 11" id="KW-0472">Membrane</keyword>
<comment type="catalytic activity">
    <reaction evidence="10">
        <text>ATP + H2O + xenobioticSide 1 = ADP + phosphate + xenobioticSide 2.</text>
        <dbReference type="EC" id="7.6.2.2"/>
    </reaction>
</comment>
<feature type="domain" description="ABC transporter" evidence="12">
    <location>
        <begin position="508"/>
        <end position="729"/>
    </location>
</feature>
<name>A0AAU9PT53_9ASTR</name>
<evidence type="ECO:0000256" key="2">
    <source>
        <dbReference type="ARBA" id="ARBA00009726"/>
    </source>
</evidence>
<feature type="domain" description="ABC transporter" evidence="12">
    <location>
        <begin position="1083"/>
        <end position="1317"/>
    </location>
</feature>
<protein>
    <recommendedName>
        <fullName evidence="3">ABC-type xenobiotic transporter</fullName>
        <ecNumber evidence="3">7.6.2.2</ecNumber>
    </recommendedName>
</protein>
<dbReference type="GO" id="GO:0008559">
    <property type="term" value="F:ABC-type xenobiotic transporter activity"/>
    <property type="evidence" value="ECO:0007669"/>
    <property type="project" value="UniProtKB-EC"/>
</dbReference>
<evidence type="ECO:0000256" key="1">
    <source>
        <dbReference type="ARBA" id="ARBA00004141"/>
    </source>
</evidence>
<feature type="transmembrane region" description="Helical" evidence="11">
    <location>
        <begin position="891"/>
        <end position="918"/>
    </location>
</feature>
<dbReference type="InterPro" id="IPR027417">
    <property type="entry name" value="P-loop_NTPase"/>
</dbReference>
<gene>
    <name evidence="14" type="ORF">LVIROSA_LOCUS38855</name>
</gene>
<dbReference type="InterPro" id="IPR003439">
    <property type="entry name" value="ABC_transporter-like_ATP-bd"/>
</dbReference>
<keyword evidence="8 11" id="KW-1133">Transmembrane helix</keyword>
<feature type="domain" description="ABC transmembrane type-1" evidence="13">
    <location>
        <begin position="194"/>
        <end position="474"/>
    </location>
</feature>
<evidence type="ECO:0000256" key="4">
    <source>
        <dbReference type="ARBA" id="ARBA00022448"/>
    </source>
</evidence>
<keyword evidence="7" id="KW-0067">ATP-binding</keyword>
<dbReference type="CDD" id="cd18580">
    <property type="entry name" value="ABC_6TM_ABCC_D2"/>
    <property type="match status" value="1"/>
</dbReference>
<reference evidence="14 15" key="1">
    <citation type="submission" date="2022-01" db="EMBL/GenBank/DDBJ databases">
        <authorList>
            <person name="Xiong W."/>
            <person name="Schranz E."/>
        </authorList>
    </citation>
    <scope>NUCLEOTIDE SEQUENCE [LARGE SCALE GENOMIC DNA]</scope>
</reference>
<feature type="transmembrane region" description="Helical" evidence="11">
    <location>
        <begin position="307"/>
        <end position="327"/>
    </location>
</feature>
<evidence type="ECO:0000256" key="7">
    <source>
        <dbReference type="ARBA" id="ARBA00022840"/>
    </source>
</evidence>
<evidence type="ECO:0000256" key="5">
    <source>
        <dbReference type="ARBA" id="ARBA00022692"/>
    </source>
</evidence>
<dbReference type="PROSITE" id="PS50929">
    <property type="entry name" value="ABC_TM1F"/>
    <property type="match status" value="2"/>
</dbReference>
<dbReference type="SMART" id="SM00382">
    <property type="entry name" value="AAA"/>
    <property type="match status" value="2"/>
</dbReference>
<comment type="subcellular location">
    <subcellularLocation>
        <location evidence="1">Membrane</location>
        <topology evidence="1">Multi-pass membrane protein</topology>
    </subcellularLocation>
</comment>
<feature type="domain" description="ABC transmembrane type-1" evidence="13">
    <location>
        <begin position="805"/>
        <end position="1046"/>
    </location>
</feature>
<evidence type="ECO:0000256" key="6">
    <source>
        <dbReference type="ARBA" id="ARBA00022741"/>
    </source>
</evidence>
<evidence type="ECO:0000256" key="11">
    <source>
        <dbReference type="SAM" id="Phobius"/>
    </source>
</evidence>
<dbReference type="PROSITE" id="PS00211">
    <property type="entry name" value="ABC_TRANSPORTER_1"/>
    <property type="match status" value="1"/>
</dbReference>
<dbReference type="InterPro" id="IPR017871">
    <property type="entry name" value="ABC_transporter-like_CS"/>
</dbReference>
<dbReference type="CDD" id="cd03250">
    <property type="entry name" value="ABCC_MRP_domain1"/>
    <property type="match status" value="1"/>
</dbReference>
<dbReference type="GO" id="GO:0016020">
    <property type="term" value="C:membrane"/>
    <property type="evidence" value="ECO:0007669"/>
    <property type="project" value="UniProtKB-SubCell"/>
</dbReference>
<organism evidence="14 15">
    <name type="scientific">Lactuca virosa</name>
    <dbReference type="NCBI Taxonomy" id="75947"/>
    <lineage>
        <taxon>Eukaryota</taxon>
        <taxon>Viridiplantae</taxon>
        <taxon>Streptophyta</taxon>
        <taxon>Embryophyta</taxon>
        <taxon>Tracheophyta</taxon>
        <taxon>Spermatophyta</taxon>
        <taxon>Magnoliopsida</taxon>
        <taxon>eudicotyledons</taxon>
        <taxon>Gunneridae</taxon>
        <taxon>Pentapetalae</taxon>
        <taxon>asterids</taxon>
        <taxon>campanulids</taxon>
        <taxon>Asterales</taxon>
        <taxon>Asteraceae</taxon>
        <taxon>Cichorioideae</taxon>
        <taxon>Cichorieae</taxon>
        <taxon>Lactucinae</taxon>
        <taxon>Lactuca</taxon>
    </lineage>
</organism>
<dbReference type="InterPro" id="IPR050173">
    <property type="entry name" value="ABC_transporter_C-like"/>
</dbReference>
<dbReference type="GO" id="GO:0016887">
    <property type="term" value="F:ATP hydrolysis activity"/>
    <property type="evidence" value="ECO:0007669"/>
    <property type="project" value="InterPro"/>
</dbReference>
<dbReference type="CDD" id="cd03244">
    <property type="entry name" value="ABCC_MRP_domain2"/>
    <property type="match status" value="1"/>
</dbReference>
<dbReference type="SUPFAM" id="SSF52540">
    <property type="entry name" value="P-loop containing nucleoside triphosphate hydrolases"/>
    <property type="match status" value="2"/>
</dbReference>
<dbReference type="PANTHER" id="PTHR24223:SF263">
    <property type="entry name" value="ABC-TYPE XENOBIOTIC TRANSPORTER"/>
    <property type="match status" value="1"/>
</dbReference>
<comment type="similarity">
    <text evidence="2">Belongs to the ABC transporter superfamily. ABCC family. Conjugate transporter (TC 3.A.1.208) subfamily.</text>
</comment>
<feature type="transmembrane region" description="Helical" evidence="11">
    <location>
        <begin position="333"/>
        <end position="351"/>
    </location>
</feature>
<dbReference type="EC" id="7.6.2.2" evidence="3"/>
<sequence length="1326" mass="148594">MPIQESIEKKNVPVYTAGRRRKKEAPTRWGNCEVEIDGREDVTRWVSISGRRLHTSVLQQNYRLYSPFSRPSSENLLSSDLHWRRTCIMVDGSLYAPLQANPPPDENVTPMANAGVLSIFTFWWLNPLMIKGKSQVLDDKDIPKLRKEDTSEECYSSFMETLEKRRAKSVSGGHGDSDPPVLSTLFVWQRKELVITGIFALIKVLALASGPLILRAFIQLVQGNESFENEGYFLTLGLFLAKCLESISERQLKFRSRVIGLQVKSMLCAAIYKKQLQLSNDAKLIYSSGQIMNYATVDATRIGEVPFWFHNIWTIALQICLGIFIIYYSIGVATIAALLVIILTVVVNIPLGKLQHKYLTKLMGAQDRRLKAITEAISNMKVLKLYAWETHFREAAEELRNEEMKWLSAVMMQRGVFMLMFWSSPAIVAVVTFWTCYLLGIELNASNVFTFLATIRIIQEPIQAISDVAAVFIEGRVALTRVVEFLQAPELQKDGKNHGNMEDRAVVINCESISWNDDSSKPTLTDVKLEVLTGKKVAICGEVGSGKSTLISAVLGEVPNIKGTIEVNGKVAYVSQTAWIQTGTIRDNILFGNLMDEEKYQYVITKCSLVKDIEMFSFGDQTIIGERGVNLSGGQKQRVQLARALYQDADIYLLDDPFSAVDAHTASSLFKEFIMEALSSKTVLLVTHQVDFLPAFDDILLMADGKIVETGTYDQLLESSKEFQNLVIALSENSGSDNHTADSSQQKSESPIQEIENIKPIKEIEPSVGEQLIKKEERESGDTGLRPYKQYLTQSNGVFFFSLSVLLHLLYIIGQFSQNLWLAKEVQNLTVNTSIAMFNKLITCLYRAPMSFYDSTPVGRIISRVSSDLSIVDLELATKLTFTVGTTMNTYFSLGILAVLTWPILVIIIPTVYVTILLQKFYYASANELMRLDGTSKSLVTSHLAQSIAGVVTIRAFGEEERFFVEHLNLIDNNASPFFHSFSANEWLIQRLEMLCALVVASFALAITLLPFQASDSGLIGMALSYGLSLNVFVVLSVQFQCQLSNLIVSVERLEQYMHIPSEAPEIIEDNRPPSNWPSSGRVDIQNLKIRYQPNSPLVLQGINCVFEGGNKIGIVGRTGSGKTTLISALFRLVEPTEGRIIIDELDITTIGLHDLRSNFGIIPQEPTLFNGSIRYNLDPLGEHSDQELWQVLEKCQLRDAIQDKKDGLDSLVVQDGSNWSLGQRQLFCLGRALLKRRKILVLDEATASIDNATDTIIQKTIREEFQDCTVITVAHRIPTVIDCSMVLVMKDGKVMEYDEPSKLMNQPDSLFAQLVNEYWSQHKTS</sequence>